<feature type="domain" description="DUF6532" evidence="2">
    <location>
        <begin position="261"/>
        <end position="336"/>
    </location>
</feature>
<keyword evidence="4" id="KW-1185">Reference proteome</keyword>
<comment type="caution">
    <text evidence="3">The sequence shown here is derived from an EMBL/GenBank/DDBJ whole genome shotgun (WGS) entry which is preliminary data.</text>
</comment>
<dbReference type="OrthoDB" id="3268768at2759"/>
<gene>
    <name evidence="3" type="ORF">CVT26_010396</name>
</gene>
<feature type="region of interest" description="Disordered" evidence="1">
    <location>
        <begin position="77"/>
        <end position="179"/>
    </location>
</feature>
<dbReference type="EMBL" id="NHYE01005498">
    <property type="protein sequence ID" value="PPQ71536.1"/>
    <property type="molecule type" value="Genomic_DNA"/>
</dbReference>
<protein>
    <recommendedName>
        <fullName evidence="2">DUF6532 domain-containing protein</fullName>
    </recommendedName>
</protein>
<dbReference type="AlphaFoldDB" id="A0A409VZ48"/>
<feature type="compositionally biased region" description="Acidic residues" evidence="1">
    <location>
        <begin position="93"/>
        <end position="103"/>
    </location>
</feature>
<proteinExistence type="predicted"/>
<evidence type="ECO:0000313" key="3">
    <source>
        <dbReference type="EMBL" id="PPQ71536.1"/>
    </source>
</evidence>
<dbReference type="STRING" id="231916.A0A409VZ48"/>
<name>A0A409VZ48_9AGAR</name>
<dbReference type="InParanoid" id="A0A409VZ48"/>
<feature type="compositionally biased region" description="Low complexity" evidence="1">
    <location>
        <begin position="209"/>
        <end position="219"/>
    </location>
</feature>
<dbReference type="Proteomes" id="UP000284706">
    <property type="component" value="Unassembled WGS sequence"/>
</dbReference>
<accession>A0A409VZ48</accession>
<feature type="region of interest" description="Disordered" evidence="1">
    <location>
        <begin position="201"/>
        <end position="225"/>
    </location>
</feature>
<evidence type="ECO:0000313" key="4">
    <source>
        <dbReference type="Proteomes" id="UP000284706"/>
    </source>
</evidence>
<feature type="region of interest" description="Disordered" evidence="1">
    <location>
        <begin position="1"/>
        <end position="51"/>
    </location>
</feature>
<evidence type="ECO:0000259" key="2">
    <source>
        <dbReference type="Pfam" id="PF20149"/>
    </source>
</evidence>
<dbReference type="Pfam" id="PF20149">
    <property type="entry name" value="DUF6532"/>
    <property type="match status" value="1"/>
</dbReference>
<organism evidence="3 4">
    <name type="scientific">Gymnopilus dilepis</name>
    <dbReference type="NCBI Taxonomy" id="231916"/>
    <lineage>
        <taxon>Eukaryota</taxon>
        <taxon>Fungi</taxon>
        <taxon>Dikarya</taxon>
        <taxon>Basidiomycota</taxon>
        <taxon>Agaricomycotina</taxon>
        <taxon>Agaricomycetes</taxon>
        <taxon>Agaricomycetidae</taxon>
        <taxon>Agaricales</taxon>
        <taxon>Agaricineae</taxon>
        <taxon>Hymenogastraceae</taxon>
        <taxon>Gymnopilus</taxon>
    </lineage>
</organism>
<reference evidence="3 4" key="1">
    <citation type="journal article" date="2018" name="Evol. Lett.">
        <title>Horizontal gene cluster transfer increased hallucinogenic mushroom diversity.</title>
        <authorList>
            <person name="Reynolds H.T."/>
            <person name="Vijayakumar V."/>
            <person name="Gluck-Thaler E."/>
            <person name="Korotkin H.B."/>
            <person name="Matheny P.B."/>
            <person name="Slot J.C."/>
        </authorList>
    </citation>
    <scope>NUCLEOTIDE SEQUENCE [LARGE SCALE GENOMIC DNA]</scope>
    <source>
        <strain evidence="3 4">SRW20</strain>
    </source>
</reference>
<evidence type="ECO:0000256" key="1">
    <source>
        <dbReference type="SAM" id="MobiDB-lite"/>
    </source>
</evidence>
<dbReference type="InterPro" id="IPR045341">
    <property type="entry name" value="DUF6532"/>
</dbReference>
<feature type="non-terminal residue" evidence="3">
    <location>
        <position position="337"/>
    </location>
</feature>
<sequence length="337" mass="36300">MAPKRPSKSNNDDDDSQSGSASEVEVEETSPPPKRPRRSTAASSKTDNTADLERLKKLEAQMARFNKAKNELAALQAKLGTEKSRTASKQILDEESAESEEDQNPVPRPSSIREIATYTAPDPPQPKKLRRVGPAAPKPTPSIRSTALKNLPARESSPDYPAFAAGSSLANDNGPADHVAARSTEPLPFHVTSATPVLVPTTTAPPPSASTSSTTITSSGQPEKTSDVVLKAAAYRDPTSIPKKPKASAYEETVTALILRACFEYEALISTHDAFPDSATRTKWALRCWTRAGRDAGESDYDISPPISTLIRNRGSRIRSHGIDITRQQVMTALGFE</sequence>